<evidence type="ECO:0000313" key="2">
    <source>
        <dbReference type="EMBL" id="SNW03510.1"/>
    </source>
</evidence>
<dbReference type="KEGG" id="sfj:SAMEA4384070_3340"/>
<dbReference type="Gene3D" id="3.40.50.880">
    <property type="match status" value="1"/>
</dbReference>
<dbReference type="GeneID" id="75028480"/>
<dbReference type="EMBL" id="LT906479">
    <property type="protein sequence ID" value="SNW03510.1"/>
    <property type="molecule type" value="Genomic_DNA"/>
</dbReference>
<proteinExistence type="predicted"/>
<evidence type="ECO:0000259" key="1">
    <source>
        <dbReference type="Pfam" id="PF01965"/>
    </source>
</evidence>
<dbReference type="InterPro" id="IPR052158">
    <property type="entry name" value="INH-QAR"/>
</dbReference>
<dbReference type="InterPro" id="IPR029062">
    <property type="entry name" value="Class_I_gatase-like"/>
</dbReference>
<dbReference type="AlphaFoldDB" id="A0A240C6G2"/>
<dbReference type="GO" id="GO:0016798">
    <property type="term" value="F:hydrolase activity, acting on glycosyl bonds"/>
    <property type="evidence" value="ECO:0007669"/>
    <property type="project" value="UniProtKB-KW"/>
</dbReference>
<dbReference type="OrthoDB" id="8030967at2"/>
<dbReference type="GO" id="GO:0006355">
    <property type="term" value="P:regulation of DNA-templated transcription"/>
    <property type="evidence" value="ECO:0007669"/>
    <property type="project" value="TreeGrafter"/>
</dbReference>
<gene>
    <name evidence="2" type="primary">ydeA</name>
    <name evidence="2" type="ORF">SAMEA4384070_03340</name>
</gene>
<keyword evidence="3" id="KW-1185">Reference proteome</keyword>
<sequence length="190" mass="19694">MNKKAAVIMTPGFADWEYALIAGIGGPFYGLEVAFFAPQVGRIRSQGGLVCEVSKGLDELAAWHPDAVVVVGGTLWEREQAPDIGALLNAQHLRGITLAGICGGTLALARAGLLNDRAHTSNEVGFLTRNAKNYTGEPLFIASASAVADTNVITAPGTAPVSFAAAIFSALGIDEATVTQFKAMLAAEHA</sequence>
<evidence type="ECO:0000313" key="3">
    <source>
        <dbReference type="Proteomes" id="UP000215134"/>
    </source>
</evidence>
<dbReference type="InterPro" id="IPR002818">
    <property type="entry name" value="DJ-1/PfpI"/>
</dbReference>
<dbReference type="SUPFAM" id="SSF52317">
    <property type="entry name" value="Class I glutamine amidotransferase-like"/>
    <property type="match status" value="1"/>
</dbReference>
<dbReference type="Pfam" id="PF01965">
    <property type="entry name" value="DJ-1_PfpI"/>
    <property type="match status" value="1"/>
</dbReference>
<dbReference type="GO" id="GO:0006508">
    <property type="term" value="P:proteolysis"/>
    <property type="evidence" value="ECO:0007669"/>
    <property type="project" value="UniProtKB-KW"/>
</dbReference>
<dbReference type="RefSeq" id="WP_061795877.1">
    <property type="nucleotide sequence ID" value="NZ_CABITV010000004.1"/>
</dbReference>
<dbReference type="STRING" id="1411141.GCA_001590885_01494"/>
<name>A0A240C6G2_SERFI</name>
<dbReference type="GO" id="GO:0008233">
    <property type="term" value="F:peptidase activity"/>
    <property type="evidence" value="ECO:0007669"/>
    <property type="project" value="UniProtKB-KW"/>
</dbReference>
<dbReference type="EC" id="3.2.-.-" evidence="2"/>
<dbReference type="Proteomes" id="UP000215134">
    <property type="component" value="Chromosome 1"/>
</dbReference>
<keyword evidence="2" id="KW-0645">Protease</keyword>
<dbReference type="PANTHER" id="PTHR43130">
    <property type="entry name" value="ARAC-FAMILY TRANSCRIPTIONAL REGULATOR"/>
    <property type="match status" value="1"/>
</dbReference>
<feature type="domain" description="DJ-1/PfpI" evidence="1">
    <location>
        <begin position="3"/>
        <end position="168"/>
    </location>
</feature>
<keyword evidence="2" id="KW-0378">Hydrolase</keyword>
<dbReference type="PANTHER" id="PTHR43130:SF2">
    <property type="entry name" value="DJ-1_PFPI DOMAIN-CONTAINING PROTEIN"/>
    <property type="match status" value="1"/>
</dbReference>
<reference evidence="2 3" key="1">
    <citation type="submission" date="2017-06" db="EMBL/GenBank/DDBJ databases">
        <authorList>
            <consortium name="Pathogen Informatics"/>
        </authorList>
    </citation>
    <scope>NUCLEOTIDE SEQUENCE [LARGE SCALE GENOMIC DNA]</scope>
    <source>
        <strain evidence="2 3">NCTC12148</strain>
    </source>
</reference>
<protein>
    <submittedName>
        <fullName evidence="2">Uncharacterized protease ydeA</fullName>
        <ecNumber evidence="2">3.2.-.-</ecNumber>
    </submittedName>
</protein>
<accession>A0A240C6G2</accession>
<organism evidence="2 3">
    <name type="scientific">Serratia ficaria</name>
    <dbReference type="NCBI Taxonomy" id="61651"/>
    <lineage>
        <taxon>Bacteria</taxon>
        <taxon>Pseudomonadati</taxon>
        <taxon>Pseudomonadota</taxon>
        <taxon>Gammaproteobacteria</taxon>
        <taxon>Enterobacterales</taxon>
        <taxon>Yersiniaceae</taxon>
        <taxon>Serratia</taxon>
    </lineage>
</organism>
<keyword evidence="2" id="KW-0326">Glycosidase</keyword>